<organism evidence="1">
    <name type="scientific">Conus betulinus</name>
    <name type="common">Beech cone</name>
    <dbReference type="NCBI Taxonomy" id="89764"/>
    <lineage>
        <taxon>Eukaryota</taxon>
        <taxon>Metazoa</taxon>
        <taxon>Spiralia</taxon>
        <taxon>Lophotrochozoa</taxon>
        <taxon>Mollusca</taxon>
        <taxon>Gastropoda</taxon>
        <taxon>Caenogastropoda</taxon>
        <taxon>Neogastropoda</taxon>
        <taxon>Conoidea</taxon>
        <taxon>Conidae</taxon>
        <taxon>Conus</taxon>
        <taxon>Dendroconus</taxon>
    </lineage>
</organism>
<proteinExistence type="predicted"/>
<reference evidence="1" key="1">
    <citation type="submission" date="2013-07" db="EMBL/GenBank/DDBJ databases">
        <authorList>
            <person name="Zhang L.X."/>
            <person name="Liu Z.G."/>
            <person name="Dai Q.Y."/>
        </authorList>
    </citation>
    <scope>NUCLEOTIDE SEQUENCE</scope>
    <source>
        <tissue evidence="1">Venom gland</tissue>
    </source>
</reference>
<feature type="non-terminal residue" evidence="1">
    <location>
        <position position="1"/>
    </location>
</feature>
<sequence>SDGRDSAAMHTEYEVIVRNNCIPCSHSSCGINYGKCLQDADAPGPSEPR</sequence>
<dbReference type="AlphaFoldDB" id="A0A068B2W0"/>
<dbReference type="EMBL" id="KF414107">
    <property type="protein sequence ID" value="AIC77090.1"/>
    <property type="molecule type" value="Genomic_DNA"/>
</dbReference>
<accession>A0A068B2W0</accession>
<name>A0A068B2W0_CONBE</name>
<protein>
    <submittedName>
        <fullName evidence="1">Conotoxin Bt14.13</fullName>
    </submittedName>
</protein>
<feature type="non-terminal residue" evidence="1">
    <location>
        <position position="49"/>
    </location>
</feature>
<evidence type="ECO:0000313" key="1">
    <source>
        <dbReference type="EMBL" id="AIC77090.1"/>
    </source>
</evidence>